<evidence type="ECO:0000256" key="1">
    <source>
        <dbReference type="SAM" id="SignalP"/>
    </source>
</evidence>
<proteinExistence type="predicted"/>
<feature type="chain" id="PRO_5012104809" evidence="1">
    <location>
        <begin position="26"/>
        <end position="72"/>
    </location>
</feature>
<evidence type="ECO:0000313" key="3">
    <source>
        <dbReference type="Proteomes" id="UP000242913"/>
    </source>
</evidence>
<keyword evidence="3" id="KW-1185">Reference proteome</keyword>
<feature type="non-terminal residue" evidence="2">
    <location>
        <position position="72"/>
    </location>
</feature>
<dbReference type="EMBL" id="KZ271268">
    <property type="protein sequence ID" value="OZC05406.1"/>
    <property type="molecule type" value="Genomic_DNA"/>
</dbReference>
<evidence type="ECO:0000313" key="2">
    <source>
        <dbReference type="EMBL" id="OZC05406.1"/>
    </source>
</evidence>
<accession>A0A238BKI9</accession>
<sequence>MVSLVTMKINICIFLLMLIATFVHACGPQEQPAVAPVTSIPVIPPVLLVTRIPRPPSTVVVMTVSTPAPAPA</sequence>
<name>A0A238BKI9_9BILA</name>
<reference evidence="2 3" key="1">
    <citation type="submission" date="2015-12" db="EMBL/GenBank/DDBJ databases">
        <title>Draft genome of the nematode, Onchocerca flexuosa.</title>
        <authorList>
            <person name="Mitreva M."/>
        </authorList>
    </citation>
    <scope>NUCLEOTIDE SEQUENCE [LARGE SCALE GENOMIC DNA]</scope>
    <source>
        <strain evidence="2">Red Deer</strain>
    </source>
</reference>
<organism evidence="2 3">
    <name type="scientific">Onchocerca flexuosa</name>
    <dbReference type="NCBI Taxonomy" id="387005"/>
    <lineage>
        <taxon>Eukaryota</taxon>
        <taxon>Metazoa</taxon>
        <taxon>Ecdysozoa</taxon>
        <taxon>Nematoda</taxon>
        <taxon>Chromadorea</taxon>
        <taxon>Rhabditida</taxon>
        <taxon>Spirurina</taxon>
        <taxon>Spiruromorpha</taxon>
        <taxon>Filarioidea</taxon>
        <taxon>Onchocercidae</taxon>
        <taxon>Onchocerca</taxon>
    </lineage>
</organism>
<feature type="signal peptide" evidence="1">
    <location>
        <begin position="1"/>
        <end position="25"/>
    </location>
</feature>
<keyword evidence="1" id="KW-0732">Signal</keyword>
<protein>
    <submittedName>
        <fullName evidence="2">Uncharacterized protein</fullName>
    </submittedName>
</protein>
<gene>
    <name evidence="2" type="ORF">X798_07621</name>
</gene>
<dbReference type="Proteomes" id="UP000242913">
    <property type="component" value="Unassembled WGS sequence"/>
</dbReference>
<dbReference type="AlphaFoldDB" id="A0A238BKI9"/>